<sequence>MANSARYAIVAARSRWEEQGFHFDDDLPNYGLEQFVYNRLNELGWFRLARQPGRANYTWVLEFYANNAAGEDFSTVRGRRVPATATTINALLDLPDDEPSFYAMLGGFEEEDFEVIKDFLCQPNTEWNTTAEIQTQSAVPASYLKQSYGTRYRVNIGEILANELAAACANDKGVLAFPCLVSALCRRAAVPTFDGDKYQPEKTGWTKAVYMRKMDVADAAPLNMTMPTPAASPVPEADARVEDSAPAAQQRTPPPTPPVIPVSNHTTTTSPASIPAAPTERSREKTPDTPLGSTPSTPPSPSAPAQSEEAALPLPFMLLRSQLQRIEARQIHFQEEMKVFQSNLLKFLHFQFPATAAAQPSIHTSAKEGATEEVHFSSDDENDIFDWQSPRDHLLTLGPVTTTPAPAAPILSAAPTPTTSAVAERPTPDSPARKKGKATAGRTIGRDNPSSPEEEADQRPAKRRRRYHVITADSDDDDSSAELPVPKPMKSANPSLSSSI</sequence>
<feature type="compositionally biased region" description="Low complexity" evidence="1">
    <location>
        <begin position="266"/>
        <end position="279"/>
    </location>
</feature>
<organism evidence="3 4">
    <name type="scientific">Hibiscus sabdariffa</name>
    <name type="common">roselle</name>
    <dbReference type="NCBI Taxonomy" id="183260"/>
    <lineage>
        <taxon>Eukaryota</taxon>
        <taxon>Viridiplantae</taxon>
        <taxon>Streptophyta</taxon>
        <taxon>Embryophyta</taxon>
        <taxon>Tracheophyta</taxon>
        <taxon>Spermatophyta</taxon>
        <taxon>Magnoliopsida</taxon>
        <taxon>eudicotyledons</taxon>
        <taxon>Gunneridae</taxon>
        <taxon>Pentapetalae</taxon>
        <taxon>rosids</taxon>
        <taxon>malvids</taxon>
        <taxon>Malvales</taxon>
        <taxon>Malvaceae</taxon>
        <taxon>Malvoideae</taxon>
        <taxon>Hibiscus</taxon>
    </lineage>
</organism>
<reference evidence="3 4" key="1">
    <citation type="journal article" date="2024" name="G3 (Bethesda)">
        <title>Genome assembly of Hibiscus sabdariffa L. provides insights into metabolisms of medicinal natural products.</title>
        <authorList>
            <person name="Kim T."/>
        </authorList>
    </citation>
    <scope>NUCLEOTIDE SEQUENCE [LARGE SCALE GENOMIC DNA]</scope>
    <source>
        <strain evidence="3">TK-2024</strain>
        <tissue evidence="3">Old leaves</tissue>
    </source>
</reference>
<evidence type="ECO:0000256" key="1">
    <source>
        <dbReference type="SAM" id="MobiDB-lite"/>
    </source>
</evidence>
<feature type="compositionally biased region" description="Low complexity" evidence="1">
    <location>
        <begin position="396"/>
        <end position="423"/>
    </location>
</feature>
<accession>A0ABR2T9F7</accession>
<evidence type="ECO:0000259" key="2">
    <source>
        <dbReference type="Pfam" id="PF20167"/>
    </source>
</evidence>
<dbReference type="InterPro" id="IPR046796">
    <property type="entry name" value="Transposase_32_dom"/>
</dbReference>
<evidence type="ECO:0000313" key="4">
    <source>
        <dbReference type="Proteomes" id="UP001396334"/>
    </source>
</evidence>
<evidence type="ECO:0000313" key="3">
    <source>
        <dbReference type="EMBL" id="KAK9033889.1"/>
    </source>
</evidence>
<feature type="region of interest" description="Disordered" evidence="1">
    <location>
        <begin position="224"/>
        <end position="308"/>
    </location>
</feature>
<dbReference type="EMBL" id="JBBPBN010000007">
    <property type="protein sequence ID" value="KAK9033889.1"/>
    <property type="molecule type" value="Genomic_DNA"/>
</dbReference>
<proteinExistence type="predicted"/>
<dbReference type="Pfam" id="PF20167">
    <property type="entry name" value="Transposase_32"/>
    <property type="match status" value="1"/>
</dbReference>
<keyword evidence="4" id="KW-1185">Reference proteome</keyword>
<name>A0ABR2T9F7_9ROSI</name>
<protein>
    <recommendedName>
        <fullName evidence="2">Putative plant transposon protein domain-containing protein</fullName>
    </recommendedName>
</protein>
<dbReference type="Proteomes" id="UP001396334">
    <property type="component" value="Unassembled WGS sequence"/>
</dbReference>
<comment type="caution">
    <text evidence="3">The sequence shown here is derived from an EMBL/GenBank/DDBJ whole genome shotgun (WGS) entry which is preliminary data.</text>
</comment>
<gene>
    <name evidence="3" type="ORF">V6N11_050070</name>
</gene>
<feature type="region of interest" description="Disordered" evidence="1">
    <location>
        <begin position="396"/>
        <end position="500"/>
    </location>
</feature>
<feature type="domain" description="Putative plant transposon protein" evidence="2">
    <location>
        <begin position="42"/>
        <end position="191"/>
    </location>
</feature>